<proteinExistence type="predicted"/>
<protein>
    <recommendedName>
        <fullName evidence="4">Chalcone isomerase domain-containing protein</fullName>
    </recommendedName>
</protein>
<evidence type="ECO:0008006" key="4">
    <source>
        <dbReference type="Google" id="ProtNLM"/>
    </source>
</evidence>
<dbReference type="Proteomes" id="UP001595799">
    <property type="component" value="Unassembled WGS sequence"/>
</dbReference>
<keyword evidence="3" id="KW-1185">Reference proteome</keyword>
<accession>A0ABV8UNR4</accession>
<evidence type="ECO:0000313" key="2">
    <source>
        <dbReference type="EMBL" id="MFC4352391.1"/>
    </source>
</evidence>
<dbReference type="RefSeq" id="WP_382422742.1">
    <property type="nucleotide sequence ID" value="NZ_JBHSCW010000007.1"/>
</dbReference>
<evidence type="ECO:0000256" key="1">
    <source>
        <dbReference type="SAM" id="SignalP"/>
    </source>
</evidence>
<name>A0ABV8UNR4_9PROT</name>
<feature type="chain" id="PRO_5045456247" description="Chalcone isomerase domain-containing protein" evidence="1">
    <location>
        <begin position="22"/>
        <end position="225"/>
    </location>
</feature>
<reference evidence="3" key="1">
    <citation type="journal article" date="2019" name="Int. J. Syst. Evol. Microbiol.">
        <title>The Global Catalogue of Microorganisms (GCM) 10K type strain sequencing project: providing services to taxonomists for standard genome sequencing and annotation.</title>
        <authorList>
            <consortium name="The Broad Institute Genomics Platform"/>
            <consortium name="The Broad Institute Genome Sequencing Center for Infectious Disease"/>
            <person name="Wu L."/>
            <person name="Ma J."/>
        </authorList>
    </citation>
    <scope>NUCLEOTIDE SEQUENCE [LARGE SCALE GENOMIC DNA]</scope>
    <source>
        <strain evidence="3">CECT 8472</strain>
    </source>
</reference>
<organism evidence="2 3">
    <name type="scientific">Fodinicurvata halophila</name>
    <dbReference type="NCBI Taxonomy" id="1419723"/>
    <lineage>
        <taxon>Bacteria</taxon>
        <taxon>Pseudomonadati</taxon>
        <taxon>Pseudomonadota</taxon>
        <taxon>Alphaproteobacteria</taxon>
        <taxon>Rhodospirillales</taxon>
        <taxon>Rhodovibrionaceae</taxon>
        <taxon>Fodinicurvata</taxon>
    </lineage>
</organism>
<keyword evidence="1" id="KW-0732">Signal</keyword>
<feature type="signal peptide" evidence="1">
    <location>
        <begin position="1"/>
        <end position="21"/>
    </location>
</feature>
<sequence length="225" mass="25091">MVRTLLVLLSLAVFTPSFSLADDRIHGYWFLSGRDGFPDFARTETLNALHPDGRLAILPRTLSADADAIATMDVEIQGNIAVFTSPEVLYDSEYYYELLNDDLIHFVNMKGEFFLRRMPEDAYLHAALLRLVLTGEVARYQPAVMDDFFGDAERIAVDLKDNGGRLLLVHMPGARLEGAIRIDDAPWGWPLGPNVMAFWLTPGAAPEKVTRLLSEASHPLVSESK</sequence>
<evidence type="ECO:0000313" key="3">
    <source>
        <dbReference type="Proteomes" id="UP001595799"/>
    </source>
</evidence>
<dbReference type="EMBL" id="JBHSCW010000007">
    <property type="protein sequence ID" value="MFC4352391.1"/>
    <property type="molecule type" value="Genomic_DNA"/>
</dbReference>
<comment type="caution">
    <text evidence="2">The sequence shown here is derived from an EMBL/GenBank/DDBJ whole genome shotgun (WGS) entry which is preliminary data.</text>
</comment>
<gene>
    <name evidence="2" type="ORF">ACFOW6_12650</name>
</gene>